<comment type="caution">
    <text evidence="2">The sequence shown here is derived from an EMBL/GenBank/DDBJ whole genome shotgun (WGS) entry which is preliminary data.</text>
</comment>
<dbReference type="GO" id="GO:0006506">
    <property type="term" value="P:GPI anchor biosynthetic process"/>
    <property type="evidence" value="ECO:0007669"/>
    <property type="project" value="UniProtKB-KW"/>
</dbReference>
<protein>
    <recommendedName>
        <fullName evidence="1">Post-GPI attachment to proteins factor 3</fullName>
    </recommendedName>
</protein>
<dbReference type="AlphaFoldDB" id="A0AAP0ECM7"/>
<keyword evidence="1" id="KW-0337">GPI-anchor biosynthesis</keyword>
<comment type="subcellular location">
    <subcellularLocation>
        <location evidence="1">Golgi apparatus membrane</location>
        <topology evidence="1">Multi-pass membrane protein</topology>
    </subcellularLocation>
</comment>
<keyword evidence="3" id="KW-1185">Reference proteome</keyword>
<comment type="function">
    <text evidence="1">Involved in the lipid remodeling steps of GPI-anchor maturation.</text>
</comment>
<evidence type="ECO:0000313" key="2">
    <source>
        <dbReference type="EMBL" id="KAK9086514.1"/>
    </source>
</evidence>
<reference evidence="2 3" key="1">
    <citation type="submission" date="2024-01" db="EMBL/GenBank/DDBJ databases">
        <title>Genome assemblies of Stephania.</title>
        <authorList>
            <person name="Yang L."/>
        </authorList>
    </citation>
    <scope>NUCLEOTIDE SEQUENCE [LARGE SCALE GENOMIC DNA]</scope>
    <source>
        <strain evidence="2">YNDBR</strain>
        <tissue evidence="2">Leaf</tissue>
    </source>
</reference>
<dbReference type="EMBL" id="JBBNAF010000013">
    <property type="protein sequence ID" value="KAK9086514.1"/>
    <property type="molecule type" value="Genomic_DNA"/>
</dbReference>
<comment type="similarity">
    <text evidence="1">Belongs to the PGAP3 family.</text>
</comment>
<dbReference type="Proteomes" id="UP001420932">
    <property type="component" value="Unassembled WGS sequence"/>
</dbReference>
<organism evidence="2 3">
    <name type="scientific">Stephania yunnanensis</name>
    <dbReference type="NCBI Taxonomy" id="152371"/>
    <lineage>
        <taxon>Eukaryota</taxon>
        <taxon>Viridiplantae</taxon>
        <taxon>Streptophyta</taxon>
        <taxon>Embryophyta</taxon>
        <taxon>Tracheophyta</taxon>
        <taxon>Spermatophyta</taxon>
        <taxon>Magnoliopsida</taxon>
        <taxon>Ranunculales</taxon>
        <taxon>Menispermaceae</taxon>
        <taxon>Menispermoideae</taxon>
        <taxon>Cissampelideae</taxon>
        <taxon>Stephania</taxon>
    </lineage>
</organism>
<sequence length="281" mass="30559">MGWTGSTVQRFLSFEALGGSLTSEQQGFLFRPFHDEPRKDGDWRLPLIWNASTSLLVEELSSQELRLPFETCVIAVLVGPGYSGMLGDMHKDGLRWQQIAIISAMEAVGLSGCLPILLHDGKGVKEKSKRRRPSSFMENGCSSVFLEYRDVDIAEKLDYSSAVALLGYTLILAILRTFNLSRGVSKWNDCNTCSYRLEMQRYCSSGSGVCGGSGADCRDGDGSGMSRRVGAAGAGRHYKWIYSDDNSGQAQEGLRERREADLADLVTAGLVAATDLCGGAT</sequence>
<keyword evidence="1" id="KW-0333">Golgi apparatus</keyword>
<name>A0AAP0ECM7_9MAGN</name>
<evidence type="ECO:0000256" key="1">
    <source>
        <dbReference type="RuleBase" id="RU365066"/>
    </source>
</evidence>
<dbReference type="GO" id="GO:0000139">
    <property type="term" value="C:Golgi membrane"/>
    <property type="evidence" value="ECO:0007669"/>
    <property type="project" value="UniProtKB-SubCell"/>
</dbReference>
<dbReference type="InterPro" id="IPR007217">
    <property type="entry name" value="Per1-like"/>
</dbReference>
<dbReference type="Pfam" id="PF04080">
    <property type="entry name" value="Per1"/>
    <property type="match status" value="1"/>
</dbReference>
<accession>A0AAP0ECM7</accession>
<gene>
    <name evidence="2" type="ORF">Syun_028908</name>
</gene>
<evidence type="ECO:0000313" key="3">
    <source>
        <dbReference type="Proteomes" id="UP001420932"/>
    </source>
</evidence>
<proteinExistence type="inferred from homology"/>